<dbReference type="InterPro" id="IPR000477">
    <property type="entry name" value="RT_dom"/>
</dbReference>
<dbReference type="InterPro" id="IPR058912">
    <property type="entry name" value="HTH_animal"/>
</dbReference>
<reference evidence="3" key="1">
    <citation type="journal article" date="2015" name="Proc. Natl. Acad. Sci. U.S.A.">
        <title>Genome sequence of the Asian Tiger mosquito, Aedes albopictus, reveals insights into its biology, genetics, and evolution.</title>
        <authorList>
            <person name="Chen X.G."/>
            <person name="Jiang X."/>
            <person name="Gu J."/>
            <person name="Xu M."/>
            <person name="Wu Y."/>
            <person name="Deng Y."/>
            <person name="Zhang C."/>
            <person name="Bonizzoni M."/>
            <person name="Dermauw W."/>
            <person name="Vontas J."/>
            <person name="Armbruster P."/>
            <person name="Huang X."/>
            <person name="Yang Y."/>
            <person name="Zhang H."/>
            <person name="He W."/>
            <person name="Peng H."/>
            <person name="Liu Y."/>
            <person name="Wu K."/>
            <person name="Chen J."/>
            <person name="Lirakis M."/>
            <person name="Topalis P."/>
            <person name="Van Leeuwen T."/>
            <person name="Hall A.B."/>
            <person name="Jiang X."/>
            <person name="Thorpe C."/>
            <person name="Mueller R.L."/>
            <person name="Sun C."/>
            <person name="Waterhouse R.M."/>
            <person name="Yan G."/>
            <person name="Tu Z.J."/>
            <person name="Fang X."/>
            <person name="James A.A."/>
        </authorList>
    </citation>
    <scope>NUCLEOTIDE SEQUENCE [LARGE SCALE GENOMIC DNA]</scope>
    <source>
        <strain evidence="3">Foshan</strain>
    </source>
</reference>
<dbReference type="GeneID" id="134292111"/>
<sequence>MASFFQRLDNEFGSGTRTLFKDYATQNRKLGNMVTRKDFLLRCRRTGVFPTHITNVFRCVFPLIEDNSPYLHELERHVARFKKAILNVEIKHTFHTVKQLKRNLSDLKIRISHAVPENESKTFFENQDSFLERHISTSSSRTDRKYQSIIDRSLEATANRMPSHNTKAILNSTDVTIPKDVELLLSMGSRFAIPYTDINELPIYHLIADVENIIQTNHGEEFQERNRCAVANLIQNFLHAERGKGRHDAATNFYRSTTKTTRAFLKEHPELVIAEADKGNRTVVMKRDEYEGKMQRMIDDDDTYLKLNRDPTAGYQKRNNNFAKRLADLKLIDRVTEKRMKTYKATAPRIYGAPKAHKEGLPLRPVVPCMTSPSYTLSQYVGKIIQKSITGKYDATDSFTFCEYINSVQLPPDYVLISLDVVSLFTCIPKDLVIRDVINNWENIKQHTDINLDLFLEMTEFCIDCSYFRFKGQFYQQVFGTAMGNPLSPTIADLVMETLLDNVVTRVSFPFPVLKKYVDDLMLAVPKDKIEEVRTIFNSYHEKIQFTVEVEQEGKIPFLDLLLVRQSDQTIKTEWYIKPIASGRFLNYHSAHSTKQKVNVANNFIHRVKTFSTNVEPSATRDIIFTQLKRNDYPTAMINRLIDRSRERQVNTTNDDVTSSEEMIYRSMVHVGQLSGNIQKVLRKDYPNVTISSKNAKTVGNLLPPVKDVVDKNSRSNVIYNIPCANCSACYVGMTSNKLQTRISSHRSCSNRLENMWDQGKTTEDVEVAQLRERTALLDHSAANRHVFAFDRTRIVDASLKKQNLHILETCHIINTPNTVNKRTDTDNLSNTYAGVLHTLKNNTRSQAVQQANESVQQELTQTE</sequence>
<reference evidence="2" key="2">
    <citation type="submission" date="2025-05" db="UniProtKB">
        <authorList>
            <consortium name="EnsemblMetazoa"/>
        </authorList>
    </citation>
    <scope>IDENTIFICATION</scope>
    <source>
        <strain evidence="2">Foshan</strain>
    </source>
</reference>
<dbReference type="Pfam" id="PF26215">
    <property type="entry name" value="HTH_animal"/>
    <property type="match status" value="1"/>
</dbReference>
<feature type="domain" description="Reverse transcriptase" evidence="1">
    <location>
        <begin position="334"/>
        <end position="580"/>
    </location>
</feature>
<organism evidence="2 3">
    <name type="scientific">Aedes albopictus</name>
    <name type="common">Asian tiger mosquito</name>
    <name type="synonym">Stegomyia albopicta</name>
    <dbReference type="NCBI Taxonomy" id="7160"/>
    <lineage>
        <taxon>Eukaryota</taxon>
        <taxon>Metazoa</taxon>
        <taxon>Ecdysozoa</taxon>
        <taxon>Arthropoda</taxon>
        <taxon>Hexapoda</taxon>
        <taxon>Insecta</taxon>
        <taxon>Pterygota</taxon>
        <taxon>Neoptera</taxon>
        <taxon>Endopterygota</taxon>
        <taxon>Diptera</taxon>
        <taxon>Nematocera</taxon>
        <taxon>Culicoidea</taxon>
        <taxon>Culicidae</taxon>
        <taxon>Culicinae</taxon>
        <taxon>Aedini</taxon>
        <taxon>Aedes</taxon>
        <taxon>Stegomyia</taxon>
    </lineage>
</organism>
<evidence type="ECO:0000313" key="3">
    <source>
        <dbReference type="Proteomes" id="UP000069940"/>
    </source>
</evidence>
<name>A0ABM1ZXK0_AEDAL</name>
<evidence type="ECO:0000313" key="2">
    <source>
        <dbReference type="EnsemblMetazoa" id="AALFPA23_022571.P33488"/>
    </source>
</evidence>
<dbReference type="PANTHER" id="PTHR21301:SF10">
    <property type="entry name" value="REVERSE TRANSCRIPTASE DOMAIN-CONTAINING PROTEIN"/>
    <property type="match status" value="1"/>
</dbReference>
<dbReference type="PROSITE" id="PS50878">
    <property type="entry name" value="RT_POL"/>
    <property type="match status" value="1"/>
</dbReference>
<dbReference type="EnsemblMetazoa" id="AALFPA23_022571.R33488">
    <property type="protein sequence ID" value="AALFPA23_022571.P33488"/>
    <property type="gene ID" value="AALFPA23_022571"/>
</dbReference>
<evidence type="ECO:0000259" key="1">
    <source>
        <dbReference type="PROSITE" id="PS50878"/>
    </source>
</evidence>
<keyword evidence="3" id="KW-1185">Reference proteome</keyword>
<dbReference type="CDD" id="cd00304">
    <property type="entry name" value="RT_like"/>
    <property type="match status" value="1"/>
</dbReference>
<dbReference type="Proteomes" id="UP000069940">
    <property type="component" value="Unassembled WGS sequence"/>
</dbReference>
<proteinExistence type="predicted"/>
<dbReference type="PANTHER" id="PTHR21301">
    <property type="entry name" value="REVERSE TRANSCRIPTASE"/>
    <property type="match status" value="1"/>
</dbReference>
<protein>
    <recommendedName>
        <fullName evidence="1">Reverse transcriptase domain-containing protein</fullName>
    </recommendedName>
</protein>
<dbReference type="RefSeq" id="XP_062716855.1">
    <property type="nucleotide sequence ID" value="XM_062860871.1"/>
</dbReference>
<accession>A0ABM1ZXK0</accession>